<dbReference type="CDD" id="cd00082">
    <property type="entry name" value="HisKA"/>
    <property type="match status" value="1"/>
</dbReference>
<dbReference type="Pfam" id="PF00072">
    <property type="entry name" value="Response_reg"/>
    <property type="match status" value="1"/>
</dbReference>
<dbReference type="SUPFAM" id="SSF55874">
    <property type="entry name" value="ATPase domain of HSP90 chaperone/DNA topoisomerase II/histidine kinase"/>
    <property type="match status" value="1"/>
</dbReference>
<feature type="modified residue" description="Phosphohistidine" evidence="16">
    <location>
        <position position="1031"/>
    </location>
</feature>
<keyword evidence="11" id="KW-0902">Two-component regulatory system</keyword>
<evidence type="ECO:0000256" key="14">
    <source>
        <dbReference type="ARBA" id="ARBA00058004"/>
    </source>
</evidence>
<keyword evidence="4" id="KW-1003">Cell membrane</keyword>
<keyword evidence="8" id="KW-0547">Nucleotide-binding</keyword>
<dbReference type="SMART" id="SM00387">
    <property type="entry name" value="HATPase_c"/>
    <property type="match status" value="1"/>
</dbReference>
<keyword evidence="13 19" id="KW-0472">Membrane</keyword>
<evidence type="ECO:0000313" key="23">
    <source>
        <dbReference type="EMBL" id="QPS83004.1"/>
    </source>
</evidence>
<evidence type="ECO:0000256" key="10">
    <source>
        <dbReference type="ARBA" id="ARBA00022989"/>
    </source>
</evidence>
<dbReference type="SUPFAM" id="SSF47226">
    <property type="entry name" value="Histidine-containing phosphotransfer domain, HPT domain"/>
    <property type="match status" value="1"/>
</dbReference>
<dbReference type="FunFam" id="3.30.565.10:FF:000010">
    <property type="entry name" value="Sensor histidine kinase RcsC"/>
    <property type="match status" value="1"/>
</dbReference>
<evidence type="ECO:0000256" key="9">
    <source>
        <dbReference type="ARBA" id="ARBA00022840"/>
    </source>
</evidence>
<dbReference type="Proteomes" id="UP000595064">
    <property type="component" value="Chromosome"/>
</dbReference>
<keyword evidence="10 19" id="KW-1133">Transmembrane helix</keyword>
<comment type="subcellular location">
    <subcellularLocation>
        <location evidence="2">Cell membrane</location>
        <topology evidence="2">Multi-pass membrane protein</topology>
    </subcellularLocation>
</comment>
<dbReference type="InterPro" id="IPR004358">
    <property type="entry name" value="Sig_transdc_His_kin-like_C"/>
</dbReference>
<keyword evidence="12" id="KW-0843">Virulence</keyword>
<dbReference type="GO" id="GO:0005524">
    <property type="term" value="F:ATP binding"/>
    <property type="evidence" value="ECO:0007669"/>
    <property type="project" value="UniProtKB-KW"/>
</dbReference>
<evidence type="ECO:0000256" key="5">
    <source>
        <dbReference type="ARBA" id="ARBA00022553"/>
    </source>
</evidence>
<evidence type="ECO:0000256" key="17">
    <source>
        <dbReference type="PROSITE-ProRule" id="PRU00169"/>
    </source>
</evidence>
<evidence type="ECO:0000259" key="21">
    <source>
        <dbReference type="PROSITE" id="PS50110"/>
    </source>
</evidence>
<evidence type="ECO:0000313" key="24">
    <source>
        <dbReference type="Proteomes" id="UP000595064"/>
    </source>
</evidence>
<evidence type="ECO:0000256" key="2">
    <source>
        <dbReference type="ARBA" id="ARBA00004651"/>
    </source>
</evidence>
<feature type="region of interest" description="Disordered" evidence="18">
    <location>
        <begin position="972"/>
        <end position="992"/>
    </location>
</feature>
<evidence type="ECO:0000256" key="1">
    <source>
        <dbReference type="ARBA" id="ARBA00000085"/>
    </source>
</evidence>
<dbReference type="InterPro" id="IPR008207">
    <property type="entry name" value="Sig_transdc_His_kin_Hpt_dom"/>
</dbReference>
<dbReference type="GO" id="GO:0005886">
    <property type="term" value="C:plasma membrane"/>
    <property type="evidence" value="ECO:0007669"/>
    <property type="project" value="UniProtKB-SubCell"/>
</dbReference>
<dbReference type="Gene3D" id="1.20.120.160">
    <property type="entry name" value="HPT domain"/>
    <property type="match status" value="1"/>
</dbReference>
<keyword evidence="9" id="KW-0067">ATP-binding</keyword>
<feature type="domain" description="HPt" evidence="22">
    <location>
        <begin position="992"/>
        <end position="1090"/>
    </location>
</feature>
<dbReference type="Pfam" id="PF00512">
    <property type="entry name" value="HisKA"/>
    <property type="match status" value="1"/>
</dbReference>
<dbReference type="InterPro" id="IPR011006">
    <property type="entry name" value="CheY-like_superfamily"/>
</dbReference>
<accession>A0A7T2YVV1</accession>
<dbReference type="CDD" id="cd17546">
    <property type="entry name" value="REC_hyHK_CKI1_RcsC-like"/>
    <property type="match status" value="1"/>
</dbReference>
<dbReference type="PANTHER" id="PTHR45339">
    <property type="entry name" value="HYBRID SIGNAL TRANSDUCTION HISTIDINE KINASE J"/>
    <property type="match status" value="1"/>
</dbReference>
<dbReference type="Pfam" id="PF02518">
    <property type="entry name" value="HATPase_c"/>
    <property type="match status" value="1"/>
</dbReference>
<dbReference type="InterPro" id="IPR003661">
    <property type="entry name" value="HisK_dim/P_dom"/>
</dbReference>
<feature type="domain" description="Response regulatory" evidence="21">
    <location>
        <begin position="851"/>
        <end position="965"/>
    </location>
</feature>
<name>A0A7T2YVV1_9BURK</name>
<dbReference type="RefSeq" id="WP_016453689.1">
    <property type="nucleotide sequence ID" value="NZ_CP065748.1"/>
</dbReference>
<dbReference type="Gene3D" id="3.30.565.10">
    <property type="entry name" value="Histidine kinase-like ATPase, C-terminal domain"/>
    <property type="match status" value="1"/>
</dbReference>
<dbReference type="InterPro" id="IPR036097">
    <property type="entry name" value="HisK_dim/P_sf"/>
</dbReference>
<comment type="function">
    <text evidence="14">Member of the two-component regulatory system BvgS/BvgA. Phosphorylates BvgA via a four-step phosphorelay in response to environmental signals.</text>
</comment>
<dbReference type="SUPFAM" id="SSF52172">
    <property type="entry name" value="CheY-like"/>
    <property type="match status" value="1"/>
</dbReference>
<dbReference type="PROSITE" id="PS50110">
    <property type="entry name" value="RESPONSE_REGULATORY"/>
    <property type="match status" value="1"/>
</dbReference>
<dbReference type="PANTHER" id="PTHR45339:SF1">
    <property type="entry name" value="HYBRID SIGNAL TRANSDUCTION HISTIDINE KINASE J"/>
    <property type="match status" value="1"/>
</dbReference>
<dbReference type="InterPro" id="IPR001789">
    <property type="entry name" value="Sig_transdc_resp-reg_receiver"/>
</dbReference>
<evidence type="ECO:0000256" key="3">
    <source>
        <dbReference type="ARBA" id="ARBA00012438"/>
    </source>
</evidence>
<sequence length="1090" mass="118695">MPDSPFSKITRTTRWQNRVLFGALPLAIFLIAVLLWGSERIFEQEQGRLALNFSAIVGSLQEQEIFLRRLKGRNESWKALPDQRIATIVDVPAPAQADYRMFRGREAIGGIPFSLQCSARVACDTLPDRLFSLGSSLAAGYSSFWAGSYFPAAAAFFTKEDGAISIGVPAIDVPIGNESVTQEMFDSTIAAVKAHLRARAADARPGAGSTAPAQEIVWFRSPQFPEKMIGMVAAGFSSHLEAGDEAATSPIYAAILFSRQRISAIERTIHTLPRHLFWLEHRDFGVLMGTGPVPQVDNTGMQYTRNGLILKTEDASGRWTGYYQVDYATFFQGRLFAPSAGLVLALLLSLLAGVAYTRWFNRKVIAPAQEAQRVIVESNEFNRTLIETAPVAICLVAYGSGKIIFSNSLVQEWLHSADGYLRPGSPENKAALEEIVHARAAGTMERLVTEQGRTLHVAYAPTRYLGQDVTLCIFADVSARAEIESNLERARIAADEANEAKSTFLATMSHEIRTPLYGALGTLELLGMTELTQLQSKYVDRIEASSSILLQIISDILDTSKIEAGQLQLEKAPFNPRELVQNCTSSYAAMAQQNGLLLFSCVDAQVPESVLGDAVRIRQILGNLISNAIKFTEAGHVIVRLRSMPGPASQARLVFEVCDTGVGIEKSLHGELFTPFYLVKNSSRTARGAGLGLSICWSLARMMSSSIEVWSEPGLGSRFWFELGLETVAQEQGPEQEEAPALQGARIAVRTPHPELTDNICAWLRRWGGQARAAAAAPVAAHDDELLLDVLLPADSPAPQWKGRHLNLSSPDNRGIDGHNVLSIGQGIAQVLGGAQRSASAGTDLPLFDLRVLVAEDNPVNQVTLRGQLESLGCEVTVADDGEEALALWDISPHDLVLTDVNMPYLNGYELAERLRSEGVACPIVGVTANAMLDEENRCLNAGMNAWLVKPIQLRTLVRTLEKFAPRKRLRPAPAQAGAAAADIPPPPALSEPNVLQTHRQVFVQCMNDDIAMLARGLQERRPDLAAQALHRMRGALLLARMQELAARTQALEERLLNGAPEPGLQAALSVLLDDLLADLRAMMAQLPQP</sequence>
<evidence type="ECO:0000256" key="7">
    <source>
        <dbReference type="ARBA" id="ARBA00022729"/>
    </source>
</evidence>
<comment type="catalytic activity">
    <reaction evidence="1">
        <text>ATP + protein L-histidine = ADP + protein N-phospho-L-histidine.</text>
        <dbReference type="EC" id="2.7.13.3"/>
    </reaction>
</comment>
<organism evidence="23 24">
    <name type="scientific">Delftia lacustris</name>
    <dbReference type="NCBI Taxonomy" id="558537"/>
    <lineage>
        <taxon>Bacteria</taxon>
        <taxon>Pseudomonadati</taxon>
        <taxon>Pseudomonadota</taxon>
        <taxon>Betaproteobacteria</taxon>
        <taxon>Burkholderiales</taxon>
        <taxon>Comamonadaceae</taxon>
        <taxon>Delftia</taxon>
    </lineage>
</organism>
<evidence type="ECO:0000259" key="20">
    <source>
        <dbReference type="PROSITE" id="PS50109"/>
    </source>
</evidence>
<evidence type="ECO:0000256" key="6">
    <source>
        <dbReference type="ARBA" id="ARBA00022692"/>
    </source>
</evidence>
<evidence type="ECO:0000256" key="15">
    <source>
        <dbReference type="ARBA" id="ARBA00070152"/>
    </source>
</evidence>
<dbReference type="GO" id="GO:0000155">
    <property type="term" value="F:phosphorelay sensor kinase activity"/>
    <property type="evidence" value="ECO:0007669"/>
    <property type="project" value="InterPro"/>
</dbReference>
<dbReference type="SMART" id="SM00388">
    <property type="entry name" value="HisKA"/>
    <property type="match status" value="1"/>
</dbReference>
<dbReference type="Gene3D" id="3.40.50.2300">
    <property type="match status" value="1"/>
</dbReference>
<dbReference type="SUPFAM" id="SSF47384">
    <property type="entry name" value="Homodimeric domain of signal transducing histidine kinase"/>
    <property type="match status" value="1"/>
</dbReference>
<evidence type="ECO:0000256" key="19">
    <source>
        <dbReference type="SAM" id="Phobius"/>
    </source>
</evidence>
<dbReference type="InterPro" id="IPR036890">
    <property type="entry name" value="HATPase_C_sf"/>
</dbReference>
<evidence type="ECO:0000256" key="16">
    <source>
        <dbReference type="PROSITE-ProRule" id="PRU00110"/>
    </source>
</evidence>
<proteinExistence type="predicted"/>
<reference evidence="23 24" key="1">
    <citation type="submission" date="2020-12" db="EMBL/GenBank/DDBJ databases">
        <title>FDA dAtabase for Regulatory Grade micrObial Sequences (FDA-ARGOS): Supporting development and validation of Infectious Disease Dx tests.</title>
        <authorList>
            <person name="Sproer C."/>
            <person name="Gronow S."/>
            <person name="Severitt S."/>
            <person name="Schroder I."/>
            <person name="Tallon L."/>
            <person name="Sadzewicz L."/>
            <person name="Zhao X."/>
            <person name="Boylan J."/>
            <person name="Ott S."/>
            <person name="Bowen H."/>
            <person name="Vavikolanu K."/>
            <person name="Mehta A."/>
            <person name="Aluvathingal J."/>
            <person name="Nadendla S."/>
            <person name="Lowell S."/>
            <person name="Myers T."/>
            <person name="Yan Y."/>
            <person name="Sichtig H."/>
        </authorList>
    </citation>
    <scope>NUCLEOTIDE SEQUENCE [LARGE SCALE GENOMIC DNA]</scope>
    <source>
        <strain evidence="23 24">FDAARGOS_890</strain>
    </source>
</reference>
<evidence type="ECO:0000256" key="11">
    <source>
        <dbReference type="ARBA" id="ARBA00023012"/>
    </source>
</evidence>
<feature type="transmembrane region" description="Helical" evidence="19">
    <location>
        <begin position="20"/>
        <end position="38"/>
    </location>
</feature>
<dbReference type="SMART" id="SM00448">
    <property type="entry name" value="REC"/>
    <property type="match status" value="1"/>
</dbReference>
<dbReference type="InterPro" id="IPR005467">
    <property type="entry name" value="His_kinase_dom"/>
</dbReference>
<feature type="modified residue" description="4-aspartylphosphate" evidence="17">
    <location>
        <position position="900"/>
    </location>
</feature>
<dbReference type="InterPro" id="IPR003594">
    <property type="entry name" value="HATPase_dom"/>
</dbReference>
<dbReference type="CDD" id="cd16922">
    <property type="entry name" value="HATPase_EvgS-ArcB-TorS-like"/>
    <property type="match status" value="1"/>
</dbReference>
<feature type="compositionally biased region" description="Low complexity" evidence="18">
    <location>
        <begin position="972"/>
        <end position="983"/>
    </location>
</feature>
<keyword evidence="24" id="KW-1185">Reference proteome</keyword>
<evidence type="ECO:0000256" key="8">
    <source>
        <dbReference type="ARBA" id="ARBA00022741"/>
    </source>
</evidence>
<dbReference type="PRINTS" id="PR00344">
    <property type="entry name" value="BCTRLSENSOR"/>
</dbReference>
<dbReference type="PROSITE" id="PS50109">
    <property type="entry name" value="HIS_KIN"/>
    <property type="match status" value="1"/>
</dbReference>
<keyword evidence="5 17" id="KW-0597">Phosphoprotein</keyword>
<dbReference type="EC" id="2.7.13.3" evidence="3"/>
<protein>
    <recommendedName>
        <fullName evidence="15">Virulence sensor protein BvgS</fullName>
        <ecNumber evidence="3">2.7.13.3</ecNumber>
    </recommendedName>
</protein>
<evidence type="ECO:0000256" key="18">
    <source>
        <dbReference type="SAM" id="MobiDB-lite"/>
    </source>
</evidence>
<keyword evidence="6 19" id="KW-0812">Transmembrane</keyword>
<feature type="domain" description="Histidine kinase" evidence="20">
    <location>
        <begin position="507"/>
        <end position="727"/>
    </location>
</feature>
<evidence type="ECO:0000259" key="22">
    <source>
        <dbReference type="PROSITE" id="PS50894"/>
    </source>
</evidence>
<keyword evidence="7" id="KW-0732">Signal</keyword>
<evidence type="ECO:0000256" key="13">
    <source>
        <dbReference type="ARBA" id="ARBA00023136"/>
    </source>
</evidence>
<dbReference type="KEGG" id="dla:I6G47_07995"/>
<dbReference type="AlphaFoldDB" id="A0A7T2YVV1"/>
<dbReference type="InterPro" id="IPR036641">
    <property type="entry name" value="HPT_dom_sf"/>
</dbReference>
<feature type="transmembrane region" description="Helical" evidence="19">
    <location>
        <begin position="335"/>
        <end position="356"/>
    </location>
</feature>
<dbReference type="PROSITE" id="PS50894">
    <property type="entry name" value="HPT"/>
    <property type="match status" value="1"/>
</dbReference>
<gene>
    <name evidence="23" type="ORF">I6G47_07995</name>
</gene>
<evidence type="ECO:0000256" key="4">
    <source>
        <dbReference type="ARBA" id="ARBA00022475"/>
    </source>
</evidence>
<dbReference type="Gene3D" id="1.10.287.130">
    <property type="match status" value="1"/>
</dbReference>
<dbReference type="EMBL" id="CP065748">
    <property type="protein sequence ID" value="QPS83004.1"/>
    <property type="molecule type" value="Genomic_DNA"/>
</dbReference>
<evidence type="ECO:0000256" key="12">
    <source>
        <dbReference type="ARBA" id="ARBA00023026"/>
    </source>
</evidence>